<dbReference type="GO" id="GO:0015036">
    <property type="term" value="F:disulfide oxidoreductase activity"/>
    <property type="evidence" value="ECO:0007669"/>
    <property type="project" value="UniProtKB-ARBA"/>
</dbReference>
<keyword evidence="12" id="KW-1185">Reference proteome</keyword>
<gene>
    <name evidence="11" type="ORF">O0V09_13335</name>
</gene>
<dbReference type="EMBL" id="JAPTGG010000011">
    <property type="protein sequence ID" value="MCZ0866187.1"/>
    <property type="molecule type" value="Genomic_DNA"/>
</dbReference>
<evidence type="ECO:0000256" key="8">
    <source>
        <dbReference type="PIRSR" id="PIRSR001488-1"/>
    </source>
</evidence>
<evidence type="ECO:0000313" key="11">
    <source>
        <dbReference type="EMBL" id="MCZ0866187.1"/>
    </source>
</evidence>
<evidence type="ECO:0000256" key="7">
    <source>
        <dbReference type="PIRNR" id="PIRNR001488"/>
    </source>
</evidence>
<dbReference type="InterPro" id="IPR001853">
    <property type="entry name" value="DSBA-like_thioredoxin_dom"/>
</dbReference>
<evidence type="ECO:0000259" key="10">
    <source>
        <dbReference type="PROSITE" id="PS51352"/>
    </source>
</evidence>
<dbReference type="InterPro" id="IPR050824">
    <property type="entry name" value="Thiol_disulfide_DsbA"/>
</dbReference>
<dbReference type="PROSITE" id="PS51352">
    <property type="entry name" value="THIOREDOXIN_2"/>
    <property type="match status" value="1"/>
</dbReference>
<protein>
    <recommendedName>
        <fullName evidence="7">Thiol:disulfide interchange protein</fullName>
    </recommendedName>
</protein>
<evidence type="ECO:0000256" key="9">
    <source>
        <dbReference type="SAM" id="SignalP"/>
    </source>
</evidence>
<proteinExistence type="inferred from homology"/>
<comment type="caution">
    <text evidence="11">The sequence shown here is derived from an EMBL/GenBank/DDBJ whole genome shotgun (WGS) entry which is preliminary data.</text>
</comment>
<keyword evidence="5 7" id="KW-1015">Disulfide bond</keyword>
<feature type="disulfide bond" description="Redox-active" evidence="8">
    <location>
        <begin position="60"/>
        <end position="63"/>
    </location>
</feature>
<dbReference type="RefSeq" id="WP_258332353.1">
    <property type="nucleotide sequence ID" value="NZ_JAPTGG010000011.1"/>
</dbReference>
<feature type="signal peptide" evidence="9">
    <location>
        <begin position="1"/>
        <end position="25"/>
    </location>
</feature>
<evidence type="ECO:0000256" key="6">
    <source>
        <dbReference type="ARBA" id="ARBA00023284"/>
    </source>
</evidence>
<dbReference type="PIRSF" id="PIRSF001488">
    <property type="entry name" value="Tdi_protein"/>
    <property type="match status" value="1"/>
</dbReference>
<keyword evidence="3 9" id="KW-0732">Signal</keyword>
<evidence type="ECO:0000256" key="4">
    <source>
        <dbReference type="ARBA" id="ARBA00022764"/>
    </source>
</evidence>
<comment type="similarity">
    <text evidence="2">Belongs to the thioredoxin family. DsbA subfamily.</text>
</comment>
<dbReference type="Gene3D" id="3.40.30.10">
    <property type="entry name" value="Glutaredoxin"/>
    <property type="match status" value="1"/>
</dbReference>
<dbReference type="PANTHER" id="PTHR35891:SF2">
    <property type="entry name" value="THIOL:DISULFIDE INTERCHANGE PROTEIN DSBA"/>
    <property type="match status" value="1"/>
</dbReference>
<comment type="subcellular location">
    <subcellularLocation>
        <location evidence="1 7">Periplasm</location>
    </subcellularLocation>
</comment>
<dbReference type="Pfam" id="PF01323">
    <property type="entry name" value="DSBA"/>
    <property type="match status" value="1"/>
</dbReference>
<dbReference type="GO" id="GO:0042597">
    <property type="term" value="C:periplasmic space"/>
    <property type="evidence" value="ECO:0007669"/>
    <property type="project" value="UniProtKB-SubCell"/>
</dbReference>
<keyword evidence="4 7" id="KW-0574">Periplasm</keyword>
<accession>A0A9J6RNS0</accession>
<dbReference type="Proteomes" id="UP001069090">
    <property type="component" value="Unassembled WGS sequence"/>
</dbReference>
<feature type="domain" description="Thioredoxin" evidence="10">
    <location>
        <begin position="15"/>
        <end position="207"/>
    </location>
</feature>
<sequence length="217" mass="24036">MSSMRRMAAMVISALMLMTATAAFAQQQYEAGVHYAVLDTPVRTRDASKIEVVEVFWYGCGHCYNFEPIINAWKESKAEDVDFYRSPAMWGGSMKLHAQAYYAAQALKVLDTVHTPIFVTLNVERKRLNTPAQIADLFADYGVDREQALKTLSSFGVLSQVRQADARARSYKISGTPEVVVNGKYRVSGKMAGGQQQMIAVMNYLIAKERAAMAAAS</sequence>
<evidence type="ECO:0000313" key="12">
    <source>
        <dbReference type="Proteomes" id="UP001069090"/>
    </source>
</evidence>
<evidence type="ECO:0000256" key="3">
    <source>
        <dbReference type="ARBA" id="ARBA00022729"/>
    </source>
</evidence>
<keyword evidence="6" id="KW-0676">Redox-active center</keyword>
<dbReference type="InterPro" id="IPR017937">
    <property type="entry name" value="Thioredoxin_CS"/>
</dbReference>
<dbReference type="InterPro" id="IPR013766">
    <property type="entry name" value="Thioredoxin_domain"/>
</dbReference>
<evidence type="ECO:0000256" key="2">
    <source>
        <dbReference type="ARBA" id="ARBA00005791"/>
    </source>
</evidence>
<reference evidence="11 12" key="1">
    <citation type="submission" date="2022-12" db="EMBL/GenBank/DDBJ databases">
        <title>Dasania phycosphaerae sp. nov., isolated from particulate material of the south coast of Korea.</title>
        <authorList>
            <person name="Jiang Y."/>
        </authorList>
    </citation>
    <scope>NUCLEOTIDE SEQUENCE [LARGE SCALE GENOMIC DNA]</scope>
    <source>
        <strain evidence="11 12">GY-19</strain>
    </source>
</reference>
<dbReference type="CDD" id="cd03019">
    <property type="entry name" value="DsbA_DsbA"/>
    <property type="match status" value="1"/>
</dbReference>
<dbReference type="InterPro" id="IPR036249">
    <property type="entry name" value="Thioredoxin-like_sf"/>
</dbReference>
<feature type="chain" id="PRO_5039890884" description="Thiol:disulfide interchange protein" evidence="9">
    <location>
        <begin position="26"/>
        <end position="217"/>
    </location>
</feature>
<name>A0A9J6RNS0_9GAMM</name>
<dbReference type="AlphaFoldDB" id="A0A9J6RNS0"/>
<evidence type="ECO:0000256" key="1">
    <source>
        <dbReference type="ARBA" id="ARBA00004418"/>
    </source>
</evidence>
<dbReference type="PROSITE" id="PS00194">
    <property type="entry name" value="THIOREDOXIN_1"/>
    <property type="match status" value="1"/>
</dbReference>
<dbReference type="PANTHER" id="PTHR35891">
    <property type="entry name" value="THIOL:DISULFIDE INTERCHANGE PROTEIN DSBA"/>
    <property type="match status" value="1"/>
</dbReference>
<dbReference type="InterPro" id="IPR023205">
    <property type="entry name" value="DsbA/DsbL"/>
</dbReference>
<organism evidence="11 12">
    <name type="scientific">Dasania phycosphaerae</name>
    <dbReference type="NCBI Taxonomy" id="2950436"/>
    <lineage>
        <taxon>Bacteria</taxon>
        <taxon>Pseudomonadati</taxon>
        <taxon>Pseudomonadota</taxon>
        <taxon>Gammaproteobacteria</taxon>
        <taxon>Cellvibrionales</taxon>
        <taxon>Spongiibacteraceae</taxon>
        <taxon>Dasania</taxon>
    </lineage>
</organism>
<dbReference type="SUPFAM" id="SSF52833">
    <property type="entry name" value="Thioredoxin-like"/>
    <property type="match status" value="1"/>
</dbReference>
<evidence type="ECO:0000256" key="5">
    <source>
        <dbReference type="ARBA" id="ARBA00023157"/>
    </source>
</evidence>